<reference evidence="2" key="1">
    <citation type="submission" date="2013-06" db="EMBL/GenBank/DDBJ databases">
        <authorList>
            <person name="Zhao Q."/>
        </authorList>
    </citation>
    <scope>NUCLEOTIDE SEQUENCE</scope>
    <source>
        <strain evidence="2">cv. W1943</strain>
    </source>
</reference>
<dbReference type="Proteomes" id="UP000008022">
    <property type="component" value="Unassembled WGS sequence"/>
</dbReference>
<accession>A0A0E0QUM3</accession>
<dbReference type="OMA" id="HRAYSIT"/>
<dbReference type="EnsemblPlants" id="ORUFI09G19950.1">
    <property type="protein sequence ID" value="ORUFI09G19950.1"/>
    <property type="gene ID" value="ORUFI09G19950"/>
</dbReference>
<organism evidence="1 2">
    <name type="scientific">Oryza rufipogon</name>
    <name type="common">Brownbeard rice</name>
    <name type="synonym">Asian wild rice</name>
    <dbReference type="NCBI Taxonomy" id="4529"/>
    <lineage>
        <taxon>Eukaryota</taxon>
        <taxon>Viridiplantae</taxon>
        <taxon>Streptophyta</taxon>
        <taxon>Embryophyta</taxon>
        <taxon>Tracheophyta</taxon>
        <taxon>Spermatophyta</taxon>
        <taxon>Magnoliopsida</taxon>
        <taxon>Liliopsida</taxon>
        <taxon>Poales</taxon>
        <taxon>Poaceae</taxon>
        <taxon>BOP clade</taxon>
        <taxon>Oryzoideae</taxon>
        <taxon>Oryzeae</taxon>
        <taxon>Oryzinae</taxon>
        <taxon>Oryza</taxon>
    </lineage>
</organism>
<sequence>MELRSALSTSSEASLLIKHITYSITEASQGNSSQKIVVLRYISGTSKRAPSVVYNTQWPLSATYAVAVLQHPSMLAVCRPLDATILCHFLPN</sequence>
<protein>
    <submittedName>
        <fullName evidence="1">Uncharacterized protein</fullName>
    </submittedName>
</protein>
<evidence type="ECO:0000313" key="1">
    <source>
        <dbReference type="EnsemblPlants" id="ORUFI09G19950.1"/>
    </source>
</evidence>
<dbReference type="AlphaFoldDB" id="A0A0E0QUM3"/>
<dbReference type="Gramene" id="ORUFI09G19950.1">
    <property type="protein sequence ID" value="ORUFI09G19950.1"/>
    <property type="gene ID" value="ORUFI09G19950"/>
</dbReference>
<dbReference type="HOGENOM" id="CLU_096642_3_0_1"/>
<reference evidence="1" key="2">
    <citation type="submission" date="2015-06" db="UniProtKB">
        <authorList>
            <consortium name="EnsemblPlants"/>
        </authorList>
    </citation>
    <scope>IDENTIFICATION</scope>
</reference>
<name>A0A0E0QUM3_ORYRU</name>
<proteinExistence type="predicted"/>
<keyword evidence="2" id="KW-1185">Reference proteome</keyword>
<evidence type="ECO:0000313" key="2">
    <source>
        <dbReference type="Proteomes" id="UP000008022"/>
    </source>
</evidence>